<evidence type="ECO:0000256" key="2">
    <source>
        <dbReference type="SAM" id="MobiDB-lite"/>
    </source>
</evidence>
<dbReference type="SMART" id="SM00849">
    <property type="entry name" value="Lactamase_B"/>
    <property type="match status" value="1"/>
</dbReference>
<dbReference type="InterPro" id="IPR044528">
    <property type="entry name" value="POD-like_MBL-fold"/>
</dbReference>
<dbReference type="RefSeq" id="WP_310899502.1">
    <property type="nucleotide sequence ID" value="NZ_JAMQOS010000001.1"/>
</dbReference>
<dbReference type="InterPro" id="IPR001763">
    <property type="entry name" value="Rhodanese-like_dom"/>
</dbReference>
<proteinExistence type="predicted"/>
<dbReference type="Gene3D" id="3.60.15.10">
    <property type="entry name" value="Ribonuclease Z/Hydroxyacylglutathione hydrolase-like"/>
    <property type="match status" value="1"/>
</dbReference>
<dbReference type="SUPFAM" id="SSF56281">
    <property type="entry name" value="Metallo-hydrolase/oxidoreductase"/>
    <property type="match status" value="1"/>
</dbReference>
<evidence type="ECO:0000256" key="1">
    <source>
        <dbReference type="ARBA" id="ARBA00022723"/>
    </source>
</evidence>
<dbReference type="PROSITE" id="PS50206">
    <property type="entry name" value="RHODANESE_3"/>
    <property type="match status" value="1"/>
</dbReference>
<dbReference type="SUPFAM" id="SSF52821">
    <property type="entry name" value="Rhodanese/Cell cycle control phosphatase"/>
    <property type="match status" value="1"/>
</dbReference>
<reference evidence="4 5" key="1">
    <citation type="submission" date="2022-06" db="EMBL/GenBank/DDBJ databases">
        <title>Halomicroarcula sp. a new haloarchaeum isolate from saline soil.</title>
        <authorList>
            <person name="Strakova D."/>
            <person name="Galisteo C."/>
            <person name="Sanchez-Porro C."/>
            <person name="Ventosa A."/>
        </authorList>
    </citation>
    <scope>NUCLEOTIDE SEQUENCE [LARGE SCALE GENOMIC DNA]</scope>
    <source>
        <strain evidence="4 5">S3CR25-11</strain>
    </source>
</reference>
<name>A0ABU2FLM4_9EURY</name>
<feature type="region of interest" description="Disordered" evidence="2">
    <location>
        <begin position="307"/>
        <end position="326"/>
    </location>
</feature>
<evidence type="ECO:0000259" key="3">
    <source>
        <dbReference type="PROSITE" id="PS50206"/>
    </source>
</evidence>
<dbReference type="InterPro" id="IPR036873">
    <property type="entry name" value="Rhodanese-like_dom_sf"/>
</dbReference>
<dbReference type="Pfam" id="PF00581">
    <property type="entry name" value="Rhodanese"/>
    <property type="match status" value="1"/>
</dbReference>
<dbReference type="Proteomes" id="UP001268864">
    <property type="component" value="Unassembled WGS sequence"/>
</dbReference>
<keyword evidence="1" id="KW-0479">Metal-binding</keyword>
<dbReference type="Gene3D" id="3.40.250.10">
    <property type="entry name" value="Rhodanese-like domain"/>
    <property type="match status" value="1"/>
</dbReference>
<comment type="caution">
    <text evidence="4">The sequence shown here is derived from an EMBL/GenBank/DDBJ whole genome shotgun (WGS) entry which is preliminary data.</text>
</comment>
<feature type="domain" description="Rhodanese" evidence="3">
    <location>
        <begin position="26"/>
        <end position="116"/>
    </location>
</feature>
<organism evidence="4 5">
    <name type="scientific">Haloarcula onubensis</name>
    <dbReference type="NCBI Taxonomy" id="2950539"/>
    <lineage>
        <taxon>Archaea</taxon>
        <taxon>Methanobacteriati</taxon>
        <taxon>Methanobacteriota</taxon>
        <taxon>Stenosarchaea group</taxon>
        <taxon>Halobacteria</taxon>
        <taxon>Halobacteriales</taxon>
        <taxon>Haloarculaceae</taxon>
        <taxon>Haloarcula</taxon>
    </lineage>
</organism>
<sequence length="396" mass="42107">MSDKPFPIPDDVTSIDPSDLYERLDDGEQFGVLDTRAPADVDDWRIDGDSVAFANVPYYQFLDGVPESALDQLPEARPLYTVCAKGLSSKFVADVLDDAGVDDVVAVEDGMEGWETVLASTELAADTDATVVQFYRPSSGCLSYLVVSDGEAVVVDPLHAFAEEYVDAAQEYGADLVAALDTHVHADHISGVRTLAREYGVRAVVPDAAESRGIDYEEAYDTLGDGETVAVGDVAVEAVHTPGHTTGMTSYLVADAVLLTGDGLFVESVARPDLEDGAEGAPEAARQLYDTLQERVLALPDETLVAPGHVSDGAEQAPDGSFTDTLGDIAASMPALSRDRESFVEFVLADMPPRPENYEDIIATNLGHEPLDDDTAAELERGPNNCAATTDAMTGQ</sequence>
<dbReference type="EMBL" id="JAMQOS010000001">
    <property type="protein sequence ID" value="MDS0281671.1"/>
    <property type="molecule type" value="Genomic_DNA"/>
</dbReference>
<evidence type="ECO:0000313" key="5">
    <source>
        <dbReference type="Proteomes" id="UP001268864"/>
    </source>
</evidence>
<dbReference type="InterPro" id="IPR001279">
    <property type="entry name" value="Metallo-B-lactamas"/>
</dbReference>
<dbReference type="InterPro" id="IPR036866">
    <property type="entry name" value="RibonucZ/Hydroxyglut_hydro"/>
</dbReference>
<dbReference type="PANTHER" id="PTHR43084">
    <property type="entry name" value="PERSULFIDE DIOXYGENASE ETHE1"/>
    <property type="match status" value="1"/>
</dbReference>
<gene>
    <name evidence="4" type="ORF">NDI86_06015</name>
</gene>
<feature type="compositionally biased region" description="Polar residues" evidence="2">
    <location>
        <begin position="386"/>
        <end position="396"/>
    </location>
</feature>
<dbReference type="SMART" id="SM00450">
    <property type="entry name" value="RHOD"/>
    <property type="match status" value="1"/>
</dbReference>
<feature type="region of interest" description="Disordered" evidence="2">
    <location>
        <begin position="373"/>
        <end position="396"/>
    </location>
</feature>
<dbReference type="PANTHER" id="PTHR43084:SF1">
    <property type="entry name" value="PERSULFIDE DIOXYGENASE ETHE1, MITOCHONDRIAL"/>
    <property type="match status" value="1"/>
</dbReference>
<keyword evidence="5" id="KW-1185">Reference proteome</keyword>
<evidence type="ECO:0000313" key="4">
    <source>
        <dbReference type="EMBL" id="MDS0281671.1"/>
    </source>
</evidence>
<dbReference type="CDD" id="cd07724">
    <property type="entry name" value="POD-like_MBL-fold"/>
    <property type="match status" value="1"/>
</dbReference>
<dbReference type="Pfam" id="PF00753">
    <property type="entry name" value="Lactamase_B"/>
    <property type="match status" value="1"/>
</dbReference>
<dbReference type="InterPro" id="IPR051682">
    <property type="entry name" value="Mito_Persulfide_Diox"/>
</dbReference>
<protein>
    <submittedName>
        <fullName evidence="4">MBL fold metallo-hydrolase</fullName>
    </submittedName>
</protein>
<accession>A0ABU2FLM4</accession>